<name>A0ABV0LW74_9HYPH</name>
<gene>
    <name evidence="1" type="ORF">ABK249_02840</name>
</gene>
<organism evidence="1 2">
    <name type="scientific">Neorhizobium phenanthreniclasticum</name>
    <dbReference type="NCBI Taxonomy" id="3157917"/>
    <lineage>
        <taxon>Bacteria</taxon>
        <taxon>Pseudomonadati</taxon>
        <taxon>Pseudomonadota</taxon>
        <taxon>Alphaproteobacteria</taxon>
        <taxon>Hyphomicrobiales</taxon>
        <taxon>Rhizobiaceae</taxon>
        <taxon>Rhizobium/Agrobacterium group</taxon>
        <taxon>Neorhizobium</taxon>
    </lineage>
</organism>
<evidence type="ECO:0000313" key="2">
    <source>
        <dbReference type="Proteomes" id="UP001496627"/>
    </source>
</evidence>
<reference evidence="1 2" key="1">
    <citation type="submission" date="2024-05" db="EMBL/GenBank/DDBJ databases">
        <title>Neorhizobium sp. Rsf11, a plant growth promoting and heavy metal resistant PAH-degrader.</title>
        <authorList>
            <person name="Golubev S.N."/>
            <person name="Muratova A.Y."/>
            <person name="Markelova M.I."/>
        </authorList>
    </citation>
    <scope>NUCLEOTIDE SEQUENCE [LARGE SCALE GENOMIC DNA]</scope>
    <source>
        <strain evidence="1 2">Rsf11</strain>
    </source>
</reference>
<sequence>MQALKTIEDRTDGIERRMDRRNPKAYIMAGIAFETFRGENQIDAWFDKHYTDRDAMMQVEGQICFRNPNAKRLGRL</sequence>
<dbReference type="Proteomes" id="UP001496627">
    <property type="component" value="Unassembled WGS sequence"/>
</dbReference>
<proteinExistence type="predicted"/>
<evidence type="ECO:0000313" key="1">
    <source>
        <dbReference type="EMBL" id="MEQ1403859.1"/>
    </source>
</evidence>
<accession>A0ABV0LW74</accession>
<dbReference type="RefSeq" id="WP_348862161.1">
    <property type="nucleotide sequence ID" value="NZ_JBEAAL010000001.1"/>
</dbReference>
<keyword evidence="2" id="KW-1185">Reference proteome</keyword>
<protein>
    <submittedName>
        <fullName evidence="1">Uncharacterized protein</fullName>
    </submittedName>
</protein>
<comment type="caution">
    <text evidence="1">The sequence shown here is derived from an EMBL/GenBank/DDBJ whole genome shotgun (WGS) entry which is preliminary data.</text>
</comment>
<dbReference type="EMBL" id="JBEAAL010000001">
    <property type="protein sequence ID" value="MEQ1403859.1"/>
    <property type="molecule type" value="Genomic_DNA"/>
</dbReference>